<dbReference type="GO" id="GO:0006739">
    <property type="term" value="P:NADP+ metabolic process"/>
    <property type="evidence" value="ECO:0007669"/>
    <property type="project" value="TreeGrafter"/>
</dbReference>
<keyword evidence="4 10" id="KW-0479">Metal-binding</keyword>
<feature type="binding site" evidence="14">
    <location>
        <position position="315"/>
    </location>
    <ligand>
        <name>NADP(+)</name>
        <dbReference type="ChEBI" id="CHEBI:58349"/>
    </ligand>
</feature>
<dbReference type="PIRSF" id="PIRSF000108">
    <property type="entry name" value="IDH_NADP"/>
    <property type="match status" value="1"/>
</dbReference>
<dbReference type="PROSITE" id="PS00470">
    <property type="entry name" value="IDH_IMDH"/>
    <property type="match status" value="1"/>
</dbReference>
<dbReference type="InterPro" id="IPR019818">
    <property type="entry name" value="IsoCit/isopropylmalate_DH_CS"/>
</dbReference>
<feature type="binding site" evidence="14">
    <location>
        <begin position="297"/>
        <end position="302"/>
    </location>
    <ligand>
        <name>NADP(+)</name>
        <dbReference type="ChEBI" id="CHEBI:58349"/>
    </ligand>
</feature>
<evidence type="ECO:0000256" key="1">
    <source>
        <dbReference type="ARBA" id="ARBA00001936"/>
    </source>
</evidence>
<keyword evidence="6 10" id="KW-0521">NADP</keyword>
<dbReference type="STRING" id="56484.A0A1Y2ERH2"/>
<comment type="catalytic activity">
    <reaction evidence="9 10">
        <text>D-threo-isocitrate + NADP(+) = 2-oxoglutarate + CO2 + NADPH</text>
        <dbReference type="Rhea" id="RHEA:19629"/>
        <dbReference type="ChEBI" id="CHEBI:15562"/>
        <dbReference type="ChEBI" id="CHEBI:16526"/>
        <dbReference type="ChEBI" id="CHEBI:16810"/>
        <dbReference type="ChEBI" id="CHEBI:57783"/>
        <dbReference type="ChEBI" id="CHEBI:58349"/>
        <dbReference type="EC" id="1.1.1.42"/>
    </reaction>
</comment>
<keyword evidence="5 10" id="KW-0460">Magnesium</keyword>
<feature type="binding site" evidence="14">
    <location>
        <position position="70"/>
    </location>
    <ligand>
        <name>NADP(+)</name>
        <dbReference type="ChEBI" id="CHEBI:58349"/>
    </ligand>
</feature>
<evidence type="ECO:0000256" key="12">
    <source>
        <dbReference type="PIRSR" id="PIRSR000108-2"/>
    </source>
</evidence>
<feature type="binding site" evidence="14">
    <location>
        <position position="247"/>
    </location>
    <ligand>
        <name>NADP(+)</name>
        <dbReference type="ChEBI" id="CHEBI:58349"/>
    </ligand>
</feature>
<dbReference type="NCBIfam" id="NF006156">
    <property type="entry name" value="PRK08299.1"/>
    <property type="match status" value="1"/>
</dbReference>
<evidence type="ECO:0000256" key="9">
    <source>
        <dbReference type="ARBA" id="ARBA00023554"/>
    </source>
</evidence>
<dbReference type="GO" id="GO:0005739">
    <property type="term" value="C:mitochondrion"/>
    <property type="evidence" value="ECO:0007669"/>
    <property type="project" value="TreeGrafter"/>
</dbReference>
<dbReference type="NCBIfam" id="TIGR00127">
    <property type="entry name" value="nadp_idh_euk"/>
    <property type="match status" value="1"/>
</dbReference>
<dbReference type="SUPFAM" id="SSF53659">
    <property type="entry name" value="Isocitrate/Isopropylmalate dehydrogenase-like"/>
    <property type="match status" value="1"/>
</dbReference>
<evidence type="ECO:0000256" key="7">
    <source>
        <dbReference type="ARBA" id="ARBA00023002"/>
    </source>
</evidence>
<feature type="binding site" evidence="12">
    <location>
        <position position="65"/>
    </location>
    <ligand>
        <name>D-threo-isocitrate</name>
        <dbReference type="ChEBI" id="CHEBI:15562"/>
    </ligand>
</feature>
<evidence type="ECO:0000313" key="16">
    <source>
        <dbReference type="EMBL" id="ORY74139.1"/>
    </source>
</evidence>
<protein>
    <recommendedName>
        <fullName evidence="10">Isocitrate dehydrogenase [NADP]</fullName>
        <ecNumber evidence="10">1.1.1.42</ecNumber>
    </recommendedName>
</protein>
<comment type="similarity">
    <text evidence="2 10">Belongs to the isocitrate and isopropylmalate dehydrogenases family.</text>
</comment>
<evidence type="ECO:0000256" key="13">
    <source>
        <dbReference type="PIRSR" id="PIRSR000108-3"/>
    </source>
</evidence>
<comment type="cofactor">
    <cofactor evidence="1">
        <name>Mn(2+)</name>
        <dbReference type="ChEBI" id="CHEBI:29035"/>
    </cofactor>
</comment>
<feature type="binding site" evidence="12">
    <location>
        <position position="97"/>
    </location>
    <ligand>
        <name>D-threo-isocitrate</name>
        <dbReference type="ChEBI" id="CHEBI:15562"/>
    </ligand>
</feature>
<dbReference type="RefSeq" id="XP_040721973.1">
    <property type="nucleotide sequence ID" value="XM_040871679.1"/>
</dbReference>
<evidence type="ECO:0000256" key="14">
    <source>
        <dbReference type="PIRSR" id="PIRSR000108-4"/>
    </source>
</evidence>
<evidence type="ECO:0000259" key="15">
    <source>
        <dbReference type="SMART" id="SM01329"/>
    </source>
</evidence>
<keyword evidence="17" id="KW-1185">Reference proteome</keyword>
<evidence type="ECO:0000256" key="3">
    <source>
        <dbReference type="ARBA" id="ARBA00022532"/>
    </source>
</evidence>
<feature type="domain" description="Isopropylmalate dehydrogenase-like" evidence="15">
    <location>
        <begin position="1"/>
        <end position="384"/>
    </location>
</feature>
<evidence type="ECO:0000313" key="17">
    <source>
        <dbReference type="Proteomes" id="UP000193685"/>
    </source>
</evidence>
<dbReference type="GO" id="GO:0004450">
    <property type="term" value="F:isocitrate dehydrogenase (NADP+) activity"/>
    <property type="evidence" value="ECO:0007669"/>
    <property type="project" value="UniProtKB-EC"/>
</dbReference>
<name>A0A1Y2ERH2_PROLT</name>
<feature type="binding site" evidence="12">
    <location>
        <begin position="82"/>
        <end position="88"/>
    </location>
    <ligand>
        <name>D-threo-isocitrate</name>
        <dbReference type="ChEBI" id="CHEBI:15562"/>
    </ligand>
</feature>
<evidence type="ECO:0000256" key="8">
    <source>
        <dbReference type="ARBA" id="ARBA00023211"/>
    </source>
</evidence>
<dbReference type="GO" id="GO:0000287">
    <property type="term" value="F:magnesium ion binding"/>
    <property type="evidence" value="ECO:0007669"/>
    <property type="project" value="InterPro"/>
</dbReference>
<feature type="binding site" evidence="14">
    <location>
        <begin position="63"/>
        <end position="65"/>
    </location>
    <ligand>
        <name>NADP(+)</name>
        <dbReference type="ChEBI" id="CHEBI:58349"/>
    </ligand>
</feature>
<evidence type="ECO:0000256" key="5">
    <source>
        <dbReference type="ARBA" id="ARBA00022842"/>
    </source>
</evidence>
<feature type="site" description="Critical for catalysis" evidence="11">
    <location>
        <position position="127"/>
    </location>
</feature>
<accession>A0A1Y2ERH2</accession>
<dbReference type="PANTHER" id="PTHR11822:SF21">
    <property type="entry name" value="ISOCITRATE DEHYDROGENASE [NADP], MITOCHONDRIAL"/>
    <property type="match status" value="1"/>
</dbReference>
<dbReference type="EC" id="1.1.1.42" evidence="10"/>
<dbReference type="OrthoDB" id="248923at2759"/>
<feature type="binding site" evidence="13">
    <location>
        <position position="239"/>
    </location>
    <ligand>
        <name>Mn(2+)</name>
        <dbReference type="ChEBI" id="CHEBI:29035"/>
    </ligand>
</feature>
<organism evidence="16 17">
    <name type="scientific">Protomyces lactucae-debilis</name>
    <dbReference type="NCBI Taxonomy" id="2754530"/>
    <lineage>
        <taxon>Eukaryota</taxon>
        <taxon>Fungi</taxon>
        <taxon>Dikarya</taxon>
        <taxon>Ascomycota</taxon>
        <taxon>Taphrinomycotina</taxon>
        <taxon>Taphrinomycetes</taxon>
        <taxon>Taphrinales</taxon>
        <taxon>Protomycetaceae</taxon>
        <taxon>Protomyces</taxon>
    </lineage>
</organism>
<dbReference type="GO" id="GO:0006099">
    <property type="term" value="P:tricarboxylic acid cycle"/>
    <property type="evidence" value="ECO:0007669"/>
    <property type="project" value="UniProtKB-KW"/>
</dbReference>
<gene>
    <name evidence="16" type="ORF">BCR37DRAFT_395862</name>
</gene>
<keyword evidence="3 10" id="KW-0816">Tricarboxylic acid cycle</keyword>
<comment type="cofactor">
    <cofactor evidence="10 13">
        <name>Mg(2+)</name>
        <dbReference type="ChEBI" id="CHEBI:18420"/>
    </cofactor>
    <cofactor evidence="10 13">
        <name>Mn(2+)</name>
        <dbReference type="ChEBI" id="CHEBI:29035"/>
    </cofactor>
    <text evidence="10 13">Binds 1 Mg(2+) or Mn(2+) ion per subunit.</text>
</comment>
<comment type="caution">
    <text evidence="16">The sequence shown here is derived from an EMBL/GenBank/DDBJ whole genome shotgun (WGS) entry which is preliminary data.</text>
</comment>
<evidence type="ECO:0000256" key="2">
    <source>
        <dbReference type="ARBA" id="ARBA00007769"/>
    </source>
</evidence>
<dbReference type="PANTHER" id="PTHR11822">
    <property type="entry name" value="NADP-SPECIFIC ISOCITRATE DEHYDROGENASE"/>
    <property type="match status" value="1"/>
</dbReference>
<dbReference type="OMA" id="ENYETKW"/>
<evidence type="ECO:0000256" key="4">
    <source>
        <dbReference type="ARBA" id="ARBA00022723"/>
    </source>
</evidence>
<evidence type="ECO:0000256" key="11">
    <source>
        <dbReference type="PIRSR" id="PIRSR000108-1"/>
    </source>
</evidence>
<proteinExistence type="inferred from homology"/>
<keyword evidence="7 10" id="KW-0560">Oxidoreductase</keyword>
<dbReference type="InterPro" id="IPR024084">
    <property type="entry name" value="IsoPropMal-DH-like_dom"/>
</dbReference>
<dbReference type="GeneID" id="63788278"/>
<dbReference type="EMBL" id="MCFI01000031">
    <property type="protein sequence ID" value="ORY74139.1"/>
    <property type="molecule type" value="Genomic_DNA"/>
</dbReference>
<keyword evidence="8 10" id="KW-0464">Manganese</keyword>
<dbReference type="Proteomes" id="UP000193685">
    <property type="component" value="Unassembled WGS sequence"/>
</dbReference>
<evidence type="ECO:0000256" key="6">
    <source>
        <dbReference type="ARBA" id="ARBA00022857"/>
    </source>
</evidence>
<evidence type="ECO:0000256" key="10">
    <source>
        <dbReference type="PIRNR" id="PIRNR000108"/>
    </source>
</evidence>
<dbReference type="Pfam" id="PF00180">
    <property type="entry name" value="Iso_dh"/>
    <property type="match status" value="1"/>
</dbReference>
<dbReference type="InterPro" id="IPR004790">
    <property type="entry name" value="Isocitrate_DH_NADP"/>
</dbReference>
<dbReference type="GO" id="GO:0006102">
    <property type="term" value="P:isocitrate metabolic process"/>
    <property type="evidence" value="ECO:0007669"/>
    <property type="project" value="InterPro"/>
</dbReference>
<dbReference type="Gene3D" id="3.40.718.10">
    <property type="entry name" value="Isopropylmalate Dehydrogenase"/>
    <property type="match status" value="1"/>
</dbReference>
<dbReference type="AlphaFoldDB" id="A0A1Y2ERH2"/>
<feature type="binding site" evidence="13">
    <location>
        <position position="262"/>
    </location>
    <ligand>
        <name>Mn(2+)</name>
        <dbReference type="ChEBI" id="CHEBI:29035"/>
    </ligand>
</feature>
<feature type="site" description="Critical for catalysis" evidence="11">
    <location>
        <position position="199"/>
    </location>
</feature>
<sequence>MDGDEMTRIIWQKIKDKFIFPYLDLPIEYYDLSIENRDKTNDQVTIDSANATLKHNVAIKCATITPDEARVEEFGLKEMWRSPNGTIRNIIGGTVFREPILLKKVPRLIPGWVEPIVIGRHAFGDQYRATDYKVPGAGKLQLVYTPADGGKATTLDVYDFKESGVAMSMYNITSSIEGFAHSSMQTALLKKMPLYLSTKNTILKRYDGHFKDIFQKIYEDTYEADFKKAGIWYEHRLIDDMVAQVVKSSGGMVWACKNYDGDVQSDILAQGFGSLGLMTSVLMHPDGKTIESEAAHGTVTRHYRQYQKGQQTSTNPIASIFAWTRGLEHRGKLDGNDALVSFSKAIEQACIDTVDVDGIMTKDLAIAISKDTPFATTDEFLDAVEARTKRVLNDKSSSKI</sequence>
<reference evidence="16 17" key="1">
    <citation type="submission" date="2016-07" db="EMBL/GenBank/DDBJ databases">
        <title>Pervasive Adenine N6-methylation of Active Genes in Fungi.</title>
        <authorList>
            <consortium name="DOE Joint Genome Institute"/>
            <person name="Mondo S.J."/>
            <person name="Dannebaum R.O."/>
            <person name="Kuo R.C."/>
            <person name="Labutti K."/>
            <person name="Haridas S."/>
            <person name="Kuo A."/>
            <person name="Salamov A."/>
            <person name="Ahrendt S.R."/>
            <person name="Lipzen A."/>
            <person name="Sullivan W."/>
            <person name="Andreopoulos W.B."/>
            <person name="Clum A."/>
            <person name="Lindquist E."/>
            <person name="Daum C."/>
            <person name="Ramamoorthy G.K."/>
            <person name="Gryganskyi A."/>
            <person name="Culley D."/>
            <person name="Magnuson J.K."/>
            <person name="James T.Y."/>
            <person name="O'Malley M.A."/>
            <person name="Stajich J.E."/>
            <person name="Spatafora J.W."/>
            <person name="Visel A."/>
            <person name="Grigoriev I.V."/>
        </authorList>
    </citation>
    <scope>NUCLEOTIDE SEQUENCE [LARGE SCALE GENOMIC DNA]</scope>
    <source>
        <strain evidence="16 17">12-1054</strain>
    </source>
</reference>
<dbReference type="GO" id="GO:0051287">
    <property type="term" value="F:NAD binding"/>
    <property type="evidence" value="ECO:0007669"/>
    <property type="project" value="InterPro"/>
</dbReference>
<dbReference type="FunFam" id="3.40.718.10:FF:000016">
    <property type="entry name" value="Isocitrate dehydrogenase [NADP]"/>
    <property type="match status" value="1"/>
</dbReference>
<dbReference type="SMART" id="SM01329">
    <property type="entry name" value="Iso_dh"/>
    <property type="match status" value="1"/>
</dbReference>
<feature type="binding site" evidence="12">
    <location>
        <position position="120"/>
    </location>
    <ligand>
        <name>D-threo-isocitrate</name>
        <dbReference type="ChEBI" id="CHEBI:15562"/>
    </ligand>
</feature>